<dbReference type="PANTHER" id="PTHR23354:SF62">
    <property type="entry name" value="MUSTARD, ISOFORM V"/>
    <property type="match status" value="1"/>
</dbReference>
<comment type="subcellular location">
    <subcellularLocation>
        <location evidence="1">Mitochondrion</location>
    </subcellularLocation>
</comment>
<evidence type="ECO:0000313" key="7">
    <source>
        <dbReference type="Proteomes" id="UP000002729"/>
    </source>
</evidence>
<dbReference type="Proteomes" id="UP000002729">
    <property type="component" value="Unassembled WGS sequence"/>
</dbReference>
<evidence type="ECO:0000256" key="4">
    <source>
        <dbReference type="ARBA" id="ARBA00040604"/>
    </source>
</evidence>
<feature type="domain" description="TLDc" evidence="5">
    <location>
        <begin position="438"/>
        <end position="616"/>
    </location>
</feature>
<gene>
    <name evidence="6" type="ORF">AURANDRAFT_72589</name>
</gene>
<name>F0YL29_AURAN</name>
<keyword evidence="7" id="KW-1185">Reference proteome</keyword>
<dbReference type="GeneID" id="20228778"/>
<proteinExistence type="inferred from homology"/>
<dbReference type="KEGG" id="aaf:AURANDRAFT_72589"/>
<dbReference type="EMBL" id="GL833155">
    <property type="protein sequence ID" value="EGB04131.1"/>
    <property type="molecule type" value="Genomic_DNA"/>
</dbReference>
<evidence type="ECO:0000256" key="1">
    <source>
        <dbReference type="ARBA" id="ARBA00004173"/>
    </source>
</evidence>
<reference evidence="6 7" key="1">
    <citation type="journal article" date="2011" name="Proc. Natl. Acad. Sci. U.S.A.">
        <title>Niche of harmful alga Aureococcus anophagefferens revealed through ecogenomics.</title>
        <authorList>
            <person name="Gobler C.J."/>
            <person name="Berry D.L."/>
            <person name="Dyhrman S.T."/>
            <person name="Wilhelm S.W."/>
            <person name="Salamov A."/>
            <person name="Lobanov A.V."/>
            <person name="Zhang Y."/>
            <person name="Collier J.L."/>
            <person name="Wurch L.L."/>
            <person name="Kustka A.B."/>
            <person name="Dill B.D."/>
            <person name="Shah M."/>
            <person name="VerBerkmoes N.C."/>
            <person name="Kuo A."/>
            <person name="Terry A."/>
            <person name="Pangilinan J."/>
            <person name="Lindquist E.A."/>
            <person name="Lucas S."/>
            <person name="Paulsen I.T."/>
            <person name="Hattenrath-Lehmann T.K."/>
            <person name="Talmage S.C."/>
            <person name="Walker E.A."/>
            <person name="Koch F."/>
            <person name="Burson A.M."/>
            <person name="Marcoval M.A."/>
            <person name="Tang Y.Z."/>
            <person name="Lecleir G.R."/>
            <person name="Coyne K.J."/>
            <person name="Berg G.M."/>
            <person name="Bertrand E.M."/>
            <person name="Saito M.A."/>
            <person name="Gladyshev V.N."/>
            <person name="Grigoriev I.V."/>
        </authorList>
    </citation>
    <scope>NUCLEOTIDE SEQUENCE [LARGE SCALE GENOMIC DNA]</scope>
    <source>
        <strain evidence="7">CCMP 1984</strain>
    </source>
</reference>
<dbReference type="RefSeq" id="XP_009041117.1">
    <property type="nucleotide sequence ID" value="XM_009042869.1"/>
</dbReference>
<sequence>MVSSNIQGLVLSDELGEELLQHLGAEMCGVYEMAMGVSSKTAAPIHTDTLLTFMFELLPYENSDKPDFSEERCTVRRLCNLAEPGATWHVTVTLTRQTPQTQKSAMHSVPAWQSLLHLPYTGYAHAILCWCFILAYSDSNKEDLVRYAVCKQCGAKVMRALELIEAHQSECACNSIKINDDTHGSSSDAQESKSKQSFSATVMQLSKLELTHRLSAEGRTLFACTLAGSSNRAVSRGYFRELHLRGLDTETTPKAIAGWQRYRVTFGGGRMGLEIEYDARVTRRLVITSVSKEAAVLGVRAQDVLIGIDDRIVPRATEPFAIHQHLVACMRPVTLHFYRLHLWDHCIRPAEAFYSSASQVSSGKTVTAVASALWDRLLTGGGVEELDVSGTNVMVDDIAPGADMRRTFSESLIPTVRMDTSHYGKDDDGESRDAGMRCLLNEKARTALARALKPLLQHKPWELVYDSACDGMCLEALYARAGQTGPRSKRAQIIICRDDVGHVAGAFLDEPVRNVGDYFGTGECFVFTVAGRSGPGLLTTDIPRGPDVTVYRWVGPDDQASHLSRTHCDEEVVCTSTPLTPPPQVVNDMFAYATPEVLGFGSGGDGFALRLDETLE</sequence>
<dbReference type="GO" id="GO:0005739">
    <property type="term" value="C:mitochondrion"/>
    <property type="evidence" value="ECO:0007669"/>
    <property type="project" value="UniProtKB-SubCell"/>
</dbReference>
<dbReference type="AlphaFoldDB" id="F0YL29"/>
<evidence type="ECO:0000259" key="5">
    <source>
        <dbReference type="PROSITE" id="PS51886"/>
    </source>
</evidence>
<comment type="similarity">
    <text evidence="2">Belongs to the OXR1 family.</text>
</comment>
<accession>F0YL29</accession>
<keyword evidence="3" id="KW-0496">Mitochondrion</keyword>
<dbReference type="eggNOG" id="KOG2372">
    <property type="taxonomic scope" value="Eukaryota"/>
</dbReference>
<dbReference type="PANTHER" id="PTHR23354">
    <property type="entry name" value="NUCLEOLAR PROTEIN 7/ESTROGEN RECEPTOR COACTIVATOR-RELATED"/>
    <property type="match status" value="1"/>
</dbReference>
<evidence type="ECO:0000256" key="3">
    <source>
        <dbReference type="ARBA" id="ARBA00023128"/>
    </source>
</evidence>
<dbReference type="InterPro" id="IPR006571">
    <property type="entry name" value="TLDc_dom"/>
</dbReference>
<dbReference type="PROSITE" id="PS51886">
    <property type="entry name" value="TLDC"/>
    <property type="match status" value="1"/>
</dbReference>
<dbReference type="Pfam" id="PF07534">
    <property type="entry name" value="TLD"/>
    <property type="match status" value="1"/>
</dbReference>
<dbReference type="InParanoid" id="F0YL29"/>
<evidence type="ECO:0000313" key="6">
    <source>
        <dbReference type="EMBL" id="EGB04131.1"/>
    </source>
</evidence>
<organism evidence="7">
    <name type="scientific">Aureococcus anophagefferens</name>
    <name type="common">Harmful bloom alga</name>
    <dbReference type="NCBI Taxonomy" id="44056"/>
    <lineage>
        <taxon>Eukaryota</taxon>
        <taxon>Sar</taxon>
        <taxon>Stramenopiles</taxon>
        <taxon>Ochrophyta</taxon>
        <taxon>Pelagophyceae</taxon>
        <taxon>Pelagomonadales</taxon>
        <taxon>Pelagomonadaceae</taxon>
        <taxon>Aureococcus</taxon>
    </lineage>
</organism>
<dbReference type="OrthoDB" id="26679at2759"/>
<dbReference type="SMART" id="SM00584">
    <property type="entry name" value="TLDc"/>
    <property type="match status" value="1"/>
</dbReference>
<protein>
    <recommendedName>
        <fullName evidence="4">Oxidation resistance protein 1</fullName>
    </recommendedName>
</protein>
<evidence type="ECO:0000256" key="2">
    <source>
        <dbReference type="ARBA" id="ARBA00009540"/>
    </source>
</evidence>